<organism evidence="1 2">
    <name type="scientific">Vitis vinifera</name>
    <name type="common">Grape</name>
    <dbReference type="NCBI Taxonomy" id="29760"/>
    <lineage>
        <taxon>Eukaryota</taxon>
        <taxon>Viridiplantae</taxon>
        <taxon>Streptophyta</taxon>
        <taxon>Embryophyta</taxon>
        <taxon>Tracheophyta</taxon>
        <taxon>Spermatophyta</taxon>
        <taxon>Magnoliopsida</taxon>
        <taxon>eudicotyledons</taxon>
        <taxon>Gunneridae</taxon>
        <taxon>Pentapetalae</taxon>
        <taxon>rosids</taxon>
        <taxon>Vitales</taxon>
        <taxon>Vitaceae</taxon>
        <taxon>Viteae</taxon>
        <taxon>Vitis</taxon>
    </lineage>
</organism>
<accession>A0A438ILF5</accession>
<evidence type="ECO:0000313" key="2">
    <source>
        <dbReference type="Proteomes" id="UP000288805"/>
    </source>
</evidence>
<reference evidence="1 2" key="1">
    <citation type="journal article" date="2018" name="PLoS Genet.">
        <title>Population sequencing reveals clonal diversity and ancestral inbreeding in the grapevine cultivar Chardonnay.</title>
        <authorList>
            <person name="Roach M.J."/>
            <person name="Johnson D.L."/>
            <person name="Bohlmann J."/>
            <person name="van Vuuren H.J."/>
            <person name="Jones S.J."/>
            <person name="Pretorius I.S."/>
            <person name="Schmidt S.A."/>
            <person name="Borneman A.R."/>
        </authorList>
    </citation>
    <scope>NUCLEOTIDE SEQUENCE [LARGE SCALE GENOMIC DNA]</scope>
    <source>
        <strain evidence="2">cv. Chardonnay</strain>
        <tissue evidence="1">Leaf</tissue>
    </source>
</reference>
<evidence type="ECO:0000313" key="1">
    <source>
        <dbReference type="EMBL" id="RVW97546.1"/>
    </source>
</evidence>
<protein>
    <submittedName>
        <fullName evidence="1">Uncharacterized protein</fullName>
    </submittedName>
</protein>
<dbReference type="EMBL" id="QGNW01000099">
    <property type="protein sequence ID" value="RVW97546.1"/>
    <property type="molecule type" value="Genomic_DNA"/>
</dbReference>
<proteinExistence type="predicted"/>
<dbReference type="Proteomes" id="UP000288805">
    <property type="component" value="Unassembled WGS sequence"/>
</dbReference>
<comment type="caution">
    <text evidence="1">The sequence shown here is derived from an EMBL/GenBank/DDBJ whole genome shotgun (WGS) entry which is preliminary data.</text>
</comment>
<dbReference type="AlphaFoldDB" id="A0A438ILF5"/>
<gene>
    <name evidence="1" type="ORF">CK203_046537</name>
</gene>
<name>A0A438ILF5_VITVI</name>
<sequence>MGLCRVPRFPRHHFSAPWGDRSLTCPSQFSSLDRDIVFASLTIVPEFFVDMSSECCRSFTVYDIQSHHVIFFSSAFRAFSPVVGVQSHHDFSVSAFRAVIGFQIDVQSRVLGFGVQSRYHFSASVFRAIIPTSLSFGVQSHFSSCRHSELPPLLSFGIQSHHCSFSVSAFRVIIGFQIDIQSHILGFGVQSRYHFSVWRSESLPSSCLGFQSHYRHLV</sequence>